<keyword evidence="1" id="KW-1133">Transmembrane helix</keyword>
<keyword evidence="5" id="KW-1185">Reference proteome</keyword>
<evidence type="ECO:0000313" key="4">
    <source>
        <dbReference type="Proteomes" id="UP000234951"/>
    </source>
</evidence>
<comment type="caution">
    <text evidence="2">The sequence shown here is derived from an EMBL/GenBank/DDBJ whole genome shotgun (WGS) entry which is preliminary data.</text>
</comment>
<dbReference type="AlphaFoldDB" id="A0A2N5GQ05"/>
<dbReference type="EMBL" id="PGVD01000036">
    <property type="protein sequence ID" value="PLR95811.1"/>
    <property type="molecule type" value="Genomic_DNA"/>
</dbReference>
<keyword evidence="1" id="KW-0472">Membrane</keyword>
<dbReference type="Proteomes" id="UP000235114">
    <property type="component" value="Unassembled WGS sequence"/>
</dbReference>
<feature type="transmembrane region" description="Helical" evidence="1">
    <location>
        <begin position="20"/>
        <end position="41"/>
    </location>
</feature>
<dbReference type="Proteomes" id="UP000234951">
    <property type="component" value="Unassembled WGS sequence"/>
</dbReference>
<proteinExistence type="predicted"/>
<accession>A0A2N5GQ05</accession>
<name>A0A2N5GQ05_9BACI</name>
<evidence type="ECO:0000313" key="2">
    <source>
        <dbReference type="EMBL" id="PLR84909.1"/>
    </source>
</evidence>
<dbReference type="EMBL" id="PGVA01000010">
    <property type="protein sequence ID" value="PLR84909.1"/>
    <property type="molecule type" value="Genomic_DNA"/>
</dbReference>
<gene>
    <name evidence="2" type="ORF">CU635_05310</name>
    <name evidence="3" type="ORF">CVD25_13555</name>
</gene>
<reference evidence="2 4" key="1">
    <citation type="submission" date="2017-11" db="EMBL/GenBank/DDBJ databases">
        <title>Comparitive Functional Genomics of Dry Heat Resistant strains isolated from the Viking Spacecraft.</title>
        <authorList>
            <person name="Seuylemezian A."/>
            <person name="Cooper K."/>
            <person name="Vaishampayan P."/>
        </authorList>
    </citation>
    <scope>NUCLEOTIDE SEQUENCE [LARGE SCALE GENOMIC DNA]</scope>
    <source>
        <strain evidence="2 4">M4.6</strain>
    </source>
</reference>
<evidence type="ECO:0000256" key="1">
    <source>
        <dbReference type="SAM" id="Phobius"/>
    </source>
</evidence>
<keyword evidence="1" id="KW-0812">Transmembrane</keyword>
<evidence type="ECO:0000313" key="5">
    <source>
        <dbReference type="Proteomes" id="UP000235114"/>
    </source>
</evidence>
<organism evidence="2 4">
    <name type="scientific">Bacillus canaveralius</name>
    <dbReference type="NCBI Taxonomy" id="1403243"/>
    <lineage>
        <taxon>Bacteria</taxon>
        <taxon>Bacillati</taxon>
        <taxon>Bacillota</taxon>
        <taxon>Bacilli</taxon>
        <taxon>Bacillales</taxon>
        <taxon>Bacillaceae</taxon>
        <taxon>Bacillus</taxon>
    </lineage>
</organism>
<protein>
    <submittedName>
        <fullName evidence="2">Uncharacterized protein</fullName>
    </submittedName>
</protein>
<sequence>MVGSQVLGVYVQGVYYPGTVLSVVNYASTVLAAILYVLIFVKFHKANKAEISPLIANQKVSG</sequence>
<reference evidence="3 5" key="2">
    <citation type="submission" date="2017-12" db="EMBL/GenBank/DDBJ databases">
        <title>Comparative Functional Genomics of Dry Heat Resistant strains isolated from the Viking Spacecraft.</title>
        <authorList>
            <person name="Seuylemezian A."/>
            <person name="Cooper K."/>
            <person name="Vaishampayan P."/>
        </authorList>
    </citation>
    <scope>NUCLEOTIDE SEQUENCE [LARGE SCALE GENOMIC DNA]</scope>
    <source>
        <strain evidence="3 5">ATCC 29669</strain>
    </source>
</reference>
<evidence type="ECO:0000313" key="3">
    <source>
        <dbReference type="EMBL" id="PLR95811.1"/>
    </source>
</evidence>